<keyword evidence="1 6" id="KW-0645">Protease</keyword>
<dbReference type="InterPro" id="IPR036034">
    <property type="entry name" value="PDZ_sf"/>
</dbReference>
<keyword evidence="2" id="KW-0479">Metal-binding</keyword>
<protein>
    <submittedName>
        <fullName evidence="8">PDZ domain-containing protein</fullName>
    </submittedName>
</protein>
<gene>
    <name evidence="8" type="ORF">GRI89_09020</name>
</gene>
<accession>A0A6I4SX36</accession>
<name>A0A6I4SX36_9SPHN</name>
<keyword evidence="3 6" id="KW-0378">Hydrolase</keyword>
<evidence type="ECO:0000313" key="9">
    <source>
        <dbReference type="Proteomes" id="UP000433652"/>
    </source>
</evidence>
<evidence type="ECO:0000256" key="4">
    <source>
        <dbReference type="ARBA" id="ARBA00022833"/>
    </source>
</evidence>
<organism evidence="8 9">
    <name type="scientific">Croceibacterium salegens</name>
    <dbReference type="NCBI Taxonomy" id="1737568"/>
    <lineage>
        <taxon>Bacteria</taxon>
        <taxon>Pseudomonadati</taxon>
        <taxon>Pseudomonadota</taxon>
        <taxon>Alphaproteobacteria</taxon>
        <taxon>Sphingomonadales</taxon>
        <taxon>Erythrobacteraceae</taxon>
        <taxon>Croceibacterium</taxon>
    </lineage>
</organism>
<feature type="domain" description="Peptidase M48" evidence="7">
    <location>
        <begin position="197"/>
        <end position="231"/>
    </location>
</feature>
<evidence type="ECO:0000313" key="8">
    <source>
        <dbReference type="EMBL" id="MXO59680.1"/>
    </source>
</evidence>
<dbReference type="AlphaFoldDB" id="A0A6I4SX36"/>
<evidence type="ECO:0000256" key="3">
    <source>
        <dbReference type="ARBA" id="ARBA00022801"/>
    </source>
</evidence>
<proteinExistence type="inferred from homology"/>
<dbReference type="SUPFAM" id="SSF50156">
    <property type="entry name" value="PDZ domain-like"/>
    <property type="match status" value="1"/>
</dbReference>
<evidence type="ECO:0000256" key="6">
    <source>
        <dbReference type="RuleBase" id="RU003983"/>
    </source>
</evidence>
<dbReference type="Proteomes" id="UP000433652">
    <property type="component" value="Unassembled WGS sequence"/>
</dbReference>
<dbReference type="OrthoDB" id="7338723at2"/>
<dbReference type="Pfam" id="PF01435">
    <property type="entry name" value="Peptidase_M48"/>
    <property type="match status" value="1"/>
</dbReference>
<keyword evidence="4 6" id="KW-0862">Zinc</keyword>
<comment type="caution">
    <text evidence="8">The sequence shown here is derived from an EMBL/GenBank/DDBJ whole genome shotgun (WGS) entry which is preliminary data.</text>
</comment>
<comment type="cofactor">
    <cofactor evidence="6">
        <name>Zn(2+)</name>
        <dbReference type="ChEBI" id="CHEBI:29105"/>
    </cofactor>
    <text evidence="6">Binds 1 zinc ion per subunit.</text>
</comment>
<dbReference type="Gene3D" id="2.30.42.10">
    <property type="match status" value="1"/>
</dbReference>
<evidence type="ECO:0000256" key="1">
    <source>
        <dbReference type="ARBA" id="ARBA00022670"/>
    </source>
</evidence>
<sequence>MTEMNENLLKQSVPGVPPLSMKRPARATIYFASMIALLLNAPAVAQTSLEEADLRLLQVAERLQNSNAPLCDRQAPSLGAALQSRDQYPTGSGPVFQADVTFAVLLPGGSAAGAGIVKGDGLLAVDGAAIAKRPDLAEMPLRDSAFAMLADHPKGQALRLTIKHGDETREVLLDTTEQCRALVEVLVEGATTARSDGRVIQVSLGLVQRMSDTQLAVVFAHELAHAVMHHRDRLEAQDVSKGLGGEFGRDRRLNAEAEIEADRLSAHLLANAGYDPYTATEFWRSDLGRSIGGGLLRSRVYSSPAERAAILAREIADYLGGGAPSWPGHLLARR</sequence>
<keyword evidence="5 6" id="KW-0482">Metalloprotease</keyword>
<dbReference type="EMBL" id="WTYM01000036">
    <property type="protein sequence ID" value="MXO59680.1"/>
    <property type="molecule type" value="Genomic_DNA"/>
</dbReference>
<evidence type="ECO:0000259" key="7">
    <source>
        <dbReference type="Pfam" id="PF01435"/>
    </source>
</evidence>
<comment type="similarity">
    <text evidence="6">Belongs to the peptidase M48 family.</text>
</comment>
<evidence type="ECO:0000256" key="2">
    <source>
        <dbReference type="ARBA" id="ARBA00022723"/>
    </source>
</evidence>
<evidence type="ECO:0000256" key="5">
    <source>
        <dbReference type="ARBA" id="ARBA00023049"/>
    </source>
</evidence>
<dbReference type="InterPro" id="IPR001915">
    <property type="entry name" value="Peptidase_M48"/>
</dbReference>
<reference evidence="8 9" key="1">
    <citation type="submission" date="2019-12" db="EMBL/GenBank/DDBJ databases">
        <title>Genomic-based taxomic classification of the family Erythrobacteraceae.</title>
        <authorList>
            <person name="Xu L."/>
        </authorList>
    </citation>
    <scope>NUCLEOTIDE SEQUENCE [LARGE SCALE GENOMIC DNA]</scope>
    <source>
        <strain evidence="8 9">MCCC 1K01500</strain>
    </source>
</reference>
<keyword evidence="9" id="KW-1185">Reference proteome</keyword>